<feature type="compositionally biased region" description="Basic residues" evidence="1">
    <location>
        <begin position="72"/>
        <end position="92"/>
    </location>
</feature>
<dbReference type="Proteomes" id="UP000011645">
    <property type="component" value="Unassembled WGS sequence"/>
</dbReference>
<feature type="region of interest" description="Disordered" evidence="1">
    <location>
        <begin position="46"/>
        <end position="102"/>
    </location>
</feature>
<evidence type="ECO:0000313" key="2">
    <source>
        <dbReference type="EMBL" id="ELY34960.1"/>
    </source>
</evidence>
<protein>
    <submittedName>
        <fullName evidence="2">Uncharacterized protein</fullName>
    </submittedName>
</protein>
<gene>
    <name evidence="2" type="ORF">C497_14512</name>
</gene>
<comment type="caution">
    <text evidence="2">The sequence shown here is derived from an EMBL/GenBank/DDBJ whole genome shotgun (WGS) entry which is preliminary data.</text>
</comment>
<sequence length="102" mass="11239">MYSVDVLLALGNEYNAEILGATDEPRSAQALSDELDIPIATCYRRLEQLGGRPPRTSRARPLGGPSPGQRLPAHRRPRRRGVRNGGVRRVRRGPGERDEQAG</sequence>
<organism evidence="2 3">
    <name type="scientific">Halalkalicoccus jeotgali (strain DSM 18796 / CECT 7217 / JCM 14584 / KCTC 4019 / B3)</name>
    <dbReference type="NCBI Taxonomy" id="795797"/>
    <lineage>
        <taxon>Archaea</taxon>
        <taxon>Methanobacteriati</taxon>
        <taxon>Methanobacteriota</taxon>
        <taxon>Stenosarchaea group</taxon>
        <taxon>Halobacteria</taxon>
        <taxon>Halobacteriales</taxon>
        <taxon>Halococcaceae</taxon>
        <taxon>Halalkalicoccus</taxon>
    </lineage>
</organism>
<accession>L9VCP4</accession>
<dbReference type="Pfam" id="PF12840">
    <property type="entry name" value="HTH_20"/>
    <property type="match status" value="1"/>
</dbReference>
<proteinExistence type="predicted"/>
<evidence type="ECO:0000313" key="3">
    <source>
        <dbReference type="Proteomes" id="UP000011645"/>
    </source>
</evidence>
<keyword evidence="3" id="KW-1185">Reference proteome</keyword>
<evidence type="ECO:0000256" key="1">
    <source>
        <dbReference type="SAM" id="MobiDB-lite"/>
    </source>
</evidence>
<dbReference type="EMBL" id="AOHV01000038">
    <property type="protein sequence ID" value="ELY34960.1"/>
    <property type="molecule type" value="Genomic_DNA"/>
</dbReference>
<name>L9VCP4_HALJB</name>
<dbReference type="AlphaFoldDB" id="L9VCP4"/>
<feature type="compositionally biased region" description="Basic and acidic residues" evidence="1">
    <location>
        <begin position="93"/>
        <end position="102"/>
    </location>
</feature>
<reference evidence="2 3" key="1">
    <citation type="journal article" date="2014" name="PLoS Genet.">
        <title>Phylogenetically driven sequencing of extremely halophilic archaea reveals strategies for static and dynamic osmo-response.</title>
        <authorList>
            <person name="Becker E.A."/>
            <person name="Seitzer P.M."/>
            <person name="Tritt A."/>
            <person name="Larsen D."/>
            <person name="Krusor M."/>
            <person name="Yao A.I."/>
            <person name="Wu D."/>
            <person name="Madern D."/>
            <person name="Eisen J.A."/>
            <person name="Darling A.E."/>
            <person name="Facciotti M.T."/>
        </authorList>
    </citation>
    <scope>NUCLEOTIDE SEQUENCE [LARGE SCALE GENOMIC DNA]</scope>
    <source>
        <strain evidence="3">DSM 18796 / CECT 7217 / JCM 14584 / KCTC 4019 / B3</strain>
    </source>
</reference>